<dbReference type="RefSeq" id="WP_348827746.1">
    <property type="nucleotide sequence ID" value="NZ_CP098827.1"/>
</dbReference>
<name>A0AAU7KMA2_9GAMM</name>
<accession>A0AAU7KMA2</accession>
<dbReference type="AlphaFoldDB" id="A0AAU7KMA2"/>
<protein>
    <submittedName>
        <fullName evidence="1">DUF1415 domain-containing protein</fullName>
    </submittedName>
</protein>
<organism evidence="1">
    <name type="scientific">Halomonas sp. RT37</name>
    <dbReference type="NCBI Taxonomy" id="2950872"/>
    <lineage>
        <taxon>Bacteria</taxon>
        <taxon>Pseudomonadati</taxon>
        <taxon>Pseudomonadota</taxon>
        <taxon>Gammaproteobacteria</taxon>
        <taxon>Oceanospirillales</taxon>
        <taxon>Halomonadaceae</taxon>
        <taxon>Halomonas</taxon>
    </lineage>
</organism>
<gene>
    <name evidence="1" type="ORF">NFG58_05675</name>
</gene>
<proteinExistence type="predicted"/>
<evidence type="ECO:0000313" key="1">
    <source>
        <dbReference type="EMBL" id="XBO72198.1"/>
    </source>
</evidence>
<dbReference type="InterPro" id="IPR009858">
    <property type="entry name" value="DUF1415"/>
</dbReference>
<dbReference type="EMBL" id="CP098827">
    <property type="protein sequence ID" value="XBO72198.1"/>
    <property type="molecule type" value="Genomic_DNA"/>
</dbReference>
<sequence>MSDTEVSPGVAATAAWVEEFVVHLNVCPFAGREVTRGSIRYIEVDGRRLEDALVALMEACHHLETTPEVETSLLVFTRGLADFDDYLDALAMAEALLADRGYEGVFQLASFHPDYVFDGVDDDDPANFTNRSPWPVWHLLREEGLERALAHYPDPEAIPERNIERLREIGSDSLAEQLAELKVRFR</sequence>
<dbReference type="Pfam" id="PF07209">
    <property type="entry name" value="DUF1415"/>
    <property type="match status" value="1"/>
</dbReference>
<reference evidence="1" key="1">
    <citation type="submission" date="2022-06" db="EMBL/GenBank/DDBJ databases">
        <title>A novel DMS-producing enzyme.</title>
        <authorList>
            <person name="Zhang Y."/>
        </authorList>
    </citation>
    <scope>NUCLEOTIDE SEQUENCE</scope>
    <source>
        <strain evidence="1">RT37</strain>
    </source>
</reference>